<dbReference type="EMBL" id="OZ034833">
    <property type="protein sequence ID" value="CAL1674831.1"/>
    <property type="molecule type" value="Genomic_DNA"/>
</dbReference>
<keyword evidence="2" id="KW-1185">Reference proteome</keyword>
<name>A0AAV2N5S1_9HYME</name>
<dbReference type="Proteomes" id="UP001497644">
    <property type="component" value="Chromosome 10"/>
</dbReference>
<proteinExistence type="predicted"/>
<protein>
    <recommendedName>
        <fullName evidence="3">BESS domain-containing protein</fullName>
    </recommendedName>
</protein>
<evidence type="ECO:0000313" key="2">
    <source>
        <dbReference type="Proteomes" id="UP001497644"/>
    </source>
</evidence>
<gene>
    <name evidence="1" type="ORF">LPLAT_LOCUS1373</name>
</gene>
<evidence type="ECO:0000313" key="1">
    <source>
        <dbReference type="EMBL" id="CAL1674831.1"/>
    </source>
</evidence>
<reference evidence="1" key="1">
    <citation type="submission" date="2024-04" db="EMBL/GenBank/DDBJ databases">
        <authorList>
            <consortium name="Molecular Ecology Group"/>
        </authorList>
    </citation>
    <scope>NUCLEOTIDE SEQUENCE</scope>
</reference>
<accession>A0AAV2N5S1</accession>
<sequence>MCNNQKMEDNGKVVCNEALEEIDQNIVKVEVMKCEQNFDTEPLAVNLVPPIEEYNTTVLPKRRGRRSKKSLDLIKLQSSTSKLNYSTTDLKLGLWKDRFRPIRPKPLPPGASPLRHKSFGMPPTLNMSTLTPNVTVPSKDKTRCLTTLDSSSKTNCIRVDNDDTGSIIPEVKECKINKNINANLNIMSNSKGLRNTKASLSHKSSIELFFASMAQTVLNLPREVQADIKMQICKIVTMAEVKYSGLQIKG</sequence>
<dbReference type="AlphaFoldDB" id="A0AAV2N5S1"/>
<organism evidence="1 2">
    <name type="scientific">Lasius platythorax</name>
    <dbReference type="NCBI Taxonomy" id="488582"/>
    <lineage>
        <taxon>Eukaryota</taxon>
        <taxon>Metazoa</taxon>
        <taxon>Ecdysozoa</taxon>
        <taxon>Arthropoda</taxon>
        <taxon>Hexapoda</taxon>
        <taxon>Insecta</taxon>
        <taxon>Pterygota</taxon>
        <taxon>Neoptera</taxon>
        <taxon>Endopterygota</taxon>
        <taxon>Hymenoptera</taxon>
        <taxon>Apocrita</taxon>
        <taxon>Aculeata</taxon>
        <taxon>Formicoidea</taxon>
        <taxon>Formicidae</taxon>
        <taxon>Formicinae</taxon>
        <taxon>Lasius</taxon>
        <taxon>Lasius</taxon>
    </lineage>
</organism>
<evidence type="ECO:0008006" key="3">
    <source>
        <dbReference type="Google" id="ProtNLM"/>
    </source>
</evidence>